<sequence length="147" mass="17078">MSLNEQQYTLRGHLVQARNHNEIAHQAIQHFITLINNGLSLNKIEQMIDVLSVNPEFNITIHIEKNSIWDKTHSSLKRGESIPMERKIQIPKRVFDGAKKGKQKDLQTLFHEIGHIILNHKPIYMQSEGYIITELDDAEYKQITLLT</sequence>
<accession>A0A376BLK4</accession>
<dbReference type="EMBL" id="UFSO01000002">
    <property type="protein sequence ID" value="SSY70657.1"/>
    <property type="molecule type" value="Genomic_DNA"/>
</dbReference>
<dbReference type="Proteomes" id="UP000254209">
    <property type="component" value="Unassembled WGS sequence"/>
</dbReference>
<evidence type="ECO:0000313" key="1">
    <source>
        <dbReference type="EMBL" id="SSY70657.1"/>
    </source>
</evidence>
<reference evidence="1 2" key="1">
    <citation type="submission" date="2018-06" db="EMBL/GenBank/DDBJ databases">
        <authorList>
            <consortium name="Pathogen Informatics"/>
            <person name="Doyle S."/>
        </authorList>
    </citation>
    <scope>NUCLEOTIDE SEQUENCE [LARGE SCALE GENOMIC DNA]</scope>
    <source>
        <strain evidence="1 2">NCTC10283</strain>
    </source>
</reference>
<gene>
    <name evidence="1" type="ORF">NCTC10283_00765</name>
</gene>
<name>A0A376BLK4_9NEIS</name>
<dbReference type="STRING" id="1120980.GCA_000745955_01094"/>
<keyword evidence="2" id="KW-1185">Reference proteome</keyword>
<evidence type="ECO:0000313" key="2">
    <source>
        <dbReference type="Proteomes" id="UP000254209"/>
    </source>
</evidence>
<dbReference type="OrthoDB" id="9794834at2"/>
<organism evidence="1 2">
    <name type="scientific">Alysiella crassa</name>
    <dbReference type="NCBI Taxonomy" id="153491"/>
    <lineage>
        <taxon>Bacteria</taxon>
        <taxon>Pseudomonadati</taxon>
        <taxon>Pseudomonadota</taxon>
        <taxon>Betaproteobacteria</taxon>
        <taxon>Neisseriales</taxon>
        <taxon>Neisseriaceae</taxon>
        <taxon>Alysiella</taxon>
    </lineage>
</organism>
<proteinExistence type="predicted"/>
<protein>
    <recommendedName>
        <fullName evidence="3">IrrE N-terminal-like domain-containing protein</fullName>
    </recommendedName>
</protein>
<dbReference type="AlphaFoldDB" id="A0A376BLK4"/>
<evidence type="ECO:0008006" key="3">
    <source>
        <dbReference type="Google" id="ProtNLM"/>
    </source>
</evidence>
<dbReference type="RefSeq" id="WP_034292485.1">
    <property type="nucleotide sequence ID" value="NZ_CP091519.2"/>
</dbReference>